<dbReference type="EMBL" id="CALNXK010000281">
    <property type="protein sequence ID" value="CAH3180664.1"/>
    <property type="molecule type" value="Genomic_DNA"/>
</dbReference>
<protein>
    <submittedName>
        <fullName evidence="2">Uncharacterized protein</fullName>
    </submittedName>
</protein>
<proteinExistence type="predicted"/>
<gene>
    <name evidence="2" type="ORF">PLOB_00023816</name>
</gene>
<keyword evidence="3" id="KW-1185">Reference proteome</keyword>
<name>A0ABN8RRK2_9CNID</name>
<organism evidence="2 3">
    <name type="scientific">Porites lobata</name>
    <dbReference type="NCBI Taxonomy" id="104759"/>
    <lineage>
        <taxon>Eukaryota</taxon>
        <taxon>Metazoa</taxon>
        <taxon>Cnidaria</taxon>
        <taxon>Anthozoa</taxon>
        <taxon>Hexacorallia</taxon>
        <taxon>Scleractinia</taxon>
        <taxon>Fungiina</taxon>
        <taxon>Poritidae</taxon>
        <taxon>Porites</taxon>
    </lineage>
</organism>
<reference evidence="2 3" key="1">
    <citation type="submission" date="2022-05" db="EMBL/GenBank/DDBJ databases">
        <authorList>
            <consortium name="Genoscope - CEA"/>
            <person name="William W."/>
        </authorList>
    </citation>
    <scope>NUCLEOTIDE SEQUENCE [LARGE SCALE GENOMIC DNA]</scope>
</reference>
<sequence>MATAAPSPLASSPEKTNGNKLSRLLIDGGTTLYAEIDRLKAESGGEEDYLDALFEWADSDVEIKTELKDIRQ</sequence>
<feature type="compositionally biased region" description="Low complexity" evidence="1">
    <location>
        <begin position="1"/>
        <end position="13"/>
    </location>
</feature>
<evidence type="ECO:0000313" key="3">
    <source>
        <dbReference type="Proteomes" id="UP001159405"/>
    </source>
</evidence>
<feature type="region of interest" description="Disordered" evidence="1">
    <location>
        <begin position="1"/>
        <end position="21"/>
    </location>
</feature>
<evidence type="ECO:0000256" key="1">
    <source>
        <dbReference type="SAM" id="MobiDB-lite"/>
    </source>
</evidence>
<dbReference type="Proteomes" id="UP001159405">
    <property type="component" value="Unassembled WGS sequence"/>
</dbReference>
<accession>A0ABN8RRK2</accession>
<feature type="non-terminal residue" evidence="2">
    <location>
        <position position="72"/>
    </location>
</feature>
<evidence type="ECO:0000313" key="2">
    <source>
        <dbReference type="EMBL" id="CAH3180664.1"/>
    </source>
</evidence>
<comment type="caution">
    <text evidence="2">The sequence shown here is derived from an EMBL/GenBank/DDBJ whole genome shotgun (WGS) entry which is preliminary data.</text>
</comment>